<dbReference type="GO" id="GO:0005760">
    <property type="term" value="C:gamma DNA polymerase complex"/>
    <property type="evidence" value="ECO:0007669"/>
    <property type="project" value="InterPro"/>
</dbReference>
<dbReference type="PANTHER" id="PTHR10267:SF0">
    <property type="entry name" value="DNA POLYMERASE SUBUNIT GAMMA-1"/>
    <property type="match status" value="1"/>
</dbReference>
<feature type="compositionally biased region" description="Polar residues" evidence="1">
    <location>
        <begin position="31"/>
        <end position="45"/>
    </location>
</feature>
<dbReference type="InterPro" id="IPR002297">
    <property type="entry name" value="DNA-dir_DNA_pol_A_mt"/>
</dbReference>
<dbReference type="AlphaFoldDB" id="A0A1C7LTL5"/>
<gene>
    <name evidence="2" type="ORF">A0H81_11951</name>
</gene>
<feature type="region of interest" description="Disordered" evidence="1">
    <location>
        <begin position="18"/>
        <end position="48"/>
    </location>
</feature>
<evidence type="ECO:0000313" key="3">
    <source>
        <dbReference type="Proteomes" id="UP000092993"/>
    </source>
</evidence>
<name>A0A1C7LTL5_GRIFR</name>
<sequence>MLTLLPCPATASLTVDEPSKDIESKKRAIPASSSAQNKRVGTSKDTPPGTRELTVCNYFPFLLLRLSWRGWPLFHSREHGWTFCMSENAKFEPRTPALTFIDAADDALKEASMNGRFTFYKLSHKDGEKANVGNPLAKVFMTYTQDGTLPSPGDEAKDALDMNAQCSCWASTSRTENENIQEDGAGPPFGWRFRREEWMEEVELSMNDKLDTTMNSSWPSATKNWILFIGCNRPRAC</sequence>
<proteinExistence type="predicted"/>
<dbReference type="PANTHER" id="PTHR10267">
    <property type="entry name" value="DNA POLYMERASE SUBUNIT GAMMA-1"/>
    <property type="match status" value="1"/>
</dbReference>
<dbReference type="GO" id="GO:0006264">
    <property type="term" value="P:mitochondrial DNA replication"/>
    <property type="evidence" value="ECO:0007669"/>
    <property type="project" value="TreeGrafter"/>
</dbReference>
<dbReference type="Proteomes" id="UP000092993">
    <property type="component" value="Unassembled WGS sequence"/>
</dbReference>
<keyword evidence="3" id="KW-1185">Reference proteome</keyword>
<dbReference type="GO" id="GO:0003677">
    <property type="term" value="F:DNA binding"/>
    <property type="evidence" value="ECO:0007669"/>
    <property type="project" value="InterPro"/>
</dbReference>
<organism evidence="2 3">
    <name type="scientific">Grifola frondosa</name>
    <name type="common">Maitake</name>
    <name type="synonym">Polyporus frondosus</name>
    <dbReference type="NCBI Taxonomy" id="5627"/>
    <lineage>
        <taxon>Eukaryota</taxon>
        <taxon>Fungi</taxon>
        <taxon>Dikarya</taxon>
        <taxon>Basidiomycota</taxon>
        <taxon>Agaricomycotina</taxon>
        <taxon>Agaricomycetes</taxon>
        <taxon>Polyporales</taxon>
        <taxon>Grifolaceae</taxon>
        <taxon>Grifola</taxon>
    </lineage>
</organism>
<reference evidence="2 3" key="1">
    <citation type="submission" date="2016-03" db="EMBL/GenBank/DDBJ databases">
        <title>Whole genome sequencing of Grifola frondosa 9006-11.</title>
        <authorList>
            <person name="Min B."/>
            <person name="Park H."/>
            <person name="Kim J.-G."/>
            <person name="Cho H."/>
            <person name="Oh Y.-L."/>
            <person name="Kong W.-S."/>
            <person name="Choi I.-G."/>
        </authorList>
    </citation>
    <scope>NUCLEOTIDE SEQUENCE [LARGE SCALE GENOMIC DNA]</scope>
    <source>
        <strain evidence="2 3">9006-11</strain>
    </source>
</reference>
<protein>
    <submittedName>
        <fullName evidence="2">Uncharacterized protein</fullName>
    </submittedName>
</protein>
<evidence type="ECO:0000256" key="1">
    <source>
        <dbReference type="SAM" id="MobiDB-lite"/>
    </source>
</evidence>
<dbReference type="GO" id="GO:0003887">
    <property type="term" value="F:DNA-directed DNA polymerase activity"/>
    <property type="evidence" value="ECO:0007669"/>
    <property type="project" value="TreeGrafter"/>
</dbReference>
<evidence type="ECO:0000313" key="2">
    <source>
        <dbReference type="EMBL" id="OBZ68145.1"/>
    </source>
</evidence>
<accession>A0A1C7LTL5</accession>
<dbReference type="GO" id="GO:0008408">
    <property type="term" value="F:3'-5' exonuclease activity"/>
    <property type="evidence" value="ECO:0007669"/>
    <property type="project" value="TreeGrafter"/>
</dbReference>
<dbReference type="OrthoDB" id="5588663at2759"/>
<dbReference type="EMBL" id="LUGG01000022">
    <property type="protein sequence ID" value="OBZ68145.1"/>
    <property type="molecule type" value="Genomic_DNA"/>
</dbReference>
<comment type="caution">
    <text evidence="2">The sequence shown here is derived from an EMBL/GenBank/DDBJ whole genome shotgun (WGS) entry which is preliminary data.</text>
</comment>
<dbReference type="STRING" id="5627.A0A1C7LTL5"/>